<dbReference type="AlphaFoldDB" id="A0A4Q5LTP0"/>
<organism evidence="1 2">
    <name type="scientific">Emticicia agri</name>
    <dbReference type="NCBI Taxonomy" id="2492393"/>
    <lineage>
        <taxon>Bacteria</taxon>
        <taxon>Pseudomonadati</taxon>
        <taxon>Bacteroidota</taxon>
        <taxon>Cytophagia</taxon>
        <taxon>Cytophagales</taxon>
        <taxon>Leadbetterellaceae</taxon>
        <taxon>Emticicia</taxon>
    </lineage>
</organism>
<dbReference type="NCBIfam" id="TIGR04019">
    <property type="entry name" value="B_thiol_YtxJ"/>
    <property type="match status" value="1"/>
</dbReference>
<reference evidence="1 2" key="1">
    <citation type="submission" date="2019-02" db="EMBL/GenBank/DDBJ databases">
        <title>Bacterial novel species Emticicia sp. 17J42-9 isolated from soil.</title>
        <authorList>
            <person name="Jung H.-Y."/>
        </authorList>
    </citation>
    <scope>NUCLEOTIDE SEQUENCE [LARGE SCALE GENOMIC DNA]</scope>
    <source>
        <strain evidence="1 2">17J42-9</strain>
    </source>
</reference>
<sequence length="112" mass="12981">MNWQTINDEKQIEEIKQKSFENPVLVFKHSTSCSISSASLGRIERAWDKEKAGNIEPFYLDLLQYRSISNKIAKDFEVEHQSPQVLLIQNGECTYDASHFEIRFDEIVSKVA</sequence>
<keyword evidence="2" id="KW-1185">Reference proteome</keyword>
<dbReference type="Proteomes" id="UP000293162">
    <property type="component" value="Unassembled WGS sequence"/>
</dbReference>
<dbReference type="OrthoDB" id="677051at2"/>
<comment type="caution">
    <text evidence="1">The sequence shown here is derived from an EMBL/GenBank/DDBJ whole genome shotgun (WGS) entry which is preliminary data.</text>
</comment>
<protein>
    <submittedName>
        <fullName evidence="1">Bacillithiol system redox-active protein YtxJ</fullName>
    </submittedName>
</protein>
<dbReference type="Pfam" id="PF11009">
    <property type="entry name" value="BrxC"/>
    <property type="match status" value="1"/>
</dbReference>
<proteinExistence type="predicted"/>
<dbReference type="Gene3D" id="3.40.30.10">
    <property type="entry name" value="Glutaredoxin"/>
    <property type="match status" value="1"/>
</dbReference>
<accession>A0A4Q5LTP0</accession>
<evidence type="ECO:0000313" key="1">
    <source>
        <dbReference type="EMBL" id="RYU92942.1"/>
    </source>
</evidence>
<dbReference type="EMBL" id="SEWF01000064">
    <property type="protein sequence ID" value="RYU92942.1"/>
    <property type="molecule type" value="Genomic_DNA"/>
</dbReference>
<dbReference type="RefSeq" id="WP_130023878.1">
    <property type="nucleotide sequence ID" value="NZ_SEWF01000064.1"/>
</dbReference>
<name>A0A4Q5LTP0_9BACT</name>
<gene>
    <name evidence="1" type="primary">ytxJ</name>
    <name evidence="1" type="ORF">EWM59_24490</name>
</gene>
<evidence type="ECO:0000313" key="2">
    <source>
        <dbReference type="Proteomes" id="UP000293162"/>
    </source>
</evidence>
<dbReference type="InterPro" id="IPR022551">
    <property type="entry name" value="BrxC"/>
</dbReference>